<name>A0A8J8C9S2_9EURY</name>
<dbReference type="AlphaFoldDB" id="A0A8J8C9S2"/>
<evidence type="ECO:0000313" key="3">
    <source>
        <dbReference type="Proteomes" id="UP000783863"/>
    </source>
</evidence>
<dbReference type="EMBL" id="RKLQ01000005">
    <property type="protein sequence ID" value="MBX0305652.1"/>
    <property type="molecule type" value="Genomic_DNA"/>
</dbReference>
<protein>
    <submittedName>
        <fullName evidence="2">Uncharacterized protein</fullName>
    </submittedName>
</protein>
<organism evidence="2 3">
    <name type="scientific">Haloarcula salinisoli</name>
    <dbReference type="NCBI Taxonomy" id="2487746"/>
    <lineage>
        <taxon>Archaea</taxon>
        <taxon>Methanobacteriati</taxon>
        <taxon>Methanobacteriota</taxon>
        <taxon>Stenosarchaea group</taxon>
        <taxon>Halobacteria</taxon>
        <taxon>Halobacteriales</taxon>
        <taxon>Haloarculaceae</taxon>
        <taxon>Haloarcula</taxon>
    </lineage>
</organism>
<dbReference type="RefSeq" id="WP_220589849.1">
    <property type="nucleotide sequence ID" value="NZ_RKLQ01000005.1"/>
</dbReference>
<keyword evidence="3" id="KW-1185">Reference proteome</keyword>
<evidence type="ECO:0000256" key="1">
    <source>
        <dbReference type="SAM" id="MobiDB-lite"/>
    </source>
</evidence>
<dbReference type="Proteomes" id="UP000783863">
    <property type="component" value="Unassembled WGS sequence"/>
</dbReference>
<accession>A0A8J8C9S2</accession>
<feature type="region of interest" description="Disordered" evidence="1">
    <location>
        <begin position="1"/>
        <end position="23"/>
    </location>
</feature>
<comment type="caution">
    <text evidence="2">The sequence shown here is derived from an EMBL/GenBank/DDBJ whole genome shotgun (WGS) entry which is preliminary data.</text>
</comment>
<proteinExistence type="predicted"/>
<sequence>MSDVNPISVHPDSAAQKQQIVSQARKHDQSVSEYCLMAIEQRIARETEAERLDDLDIDSQLDDLKTDITAEISTATDIDTRQESLYGIALWELLGSEHSQEERSQAVKEAAGTLEDDLANLAAKDEGDD</sequence>
<evidence type="ECO:0000313" key="2">
    <source>
        <dbReference type="EMBL" id="MBX0305652.1"/>
    </source>
</evidence>
<reference evidence="2" key="1">
    <citation type="submission" date="2021-06" db="EMBL/GenBank/DDBJ databases">
        <title>Halomicroarcula sp. F24A a new haloarchaeum isolated from saline soil.</title>
        <authorList>
            <person name="Duran-Viseras A."/>
            <person name="Sanchez-Porro C."/>
            <person name="Ventosa A."/>
        </authorList>
    </citation>
    <scope>NUCLEOTIDE SEQUENCE</scope>
    <source>
        <strain evidence="2">F24A</strain>
    </source>
</reference>
<gene>
    <name evidence="2" type="ORF">EGD98_18575</name>
</gene>